<proteinExistence type="predicted"/>
<dbReference type="InterPro" id="IPR050313">
    <property type="entry name" value="Carb_Metab_HTH_regulators"/>
</dbReference>
<dbReference type="InterPro" id="IPR036388">
    <property type="entry name" value="WH-like_DNA-bd_sf"/>
</dbReference>
<protein>
    <submittedName>
        <fullName evidence="5">DeoR/GlpR family DNA-binding transcription regulator</fullName>
    </submittedName>
</protein>
<accession>A0ABV8UHK3</accession>
<dbReference type="PANTHER" id="PTHR30363:SF44">
    <property type="entry name" value="AGA OPERON TRANSCRIPTIONAL REPRESSOR-RELATED"/>
    <property type="match status" value="1"/>
</dbReference>
<evidence type="ECO:0000313" key="6">
    <source>
        <dbReference type="Proteomes" id="UP001595799"/>
    </source>
</evidence>
<organism evidence="5 6">
    <name type="scientific">Fodinicurvata halophila</name>
    <dbReference type="NCBI Taxonomy" id="1419723"/>
    <lineage>
        <taxon>Bacteria</taxon>
        <taxon>Pseudomonadati</taxon>
        <taxon>Pseudomonadota</taxon>
        <taxon>Alphaproteobacteria</taxon>
        <taxon>Rhodospirillales</taxon>
        <taxon>Rhodovibrionaceae</taxon>
        <taxon>Fodinicurvata</taxon>
    </lineage>
</organism>
<feature type="domain" description="HTH deoR-type" evidence="4">
    <location>
        <begin position="14"/>
        <end position="69"/>
    </location>
</feature>
<dbReference type="InterPro" id="IPR036390">
    <property type="entry name" value="WH_DNA-bd_sf"/>
</dbReference>
<sequence>MKASPPREDRIRGPRLRQSRIAELVRDQGRVSVESLAARFGASHETIRRDLSALAENGILQKVHGGAKLPRLREEDPFHQRMDHQSAAKRIVAGKLAQRISPGETLFLNTGTTTVIAAEVLSEIDRLTVLTNSYRVARTFTQKARQAEVFLVGGRFDGDNGETLGPMAIADIQRFHADHAILTVAAVDAKQGAMDANFEEAQVARSMIEQADNLIILADSSKFDRRAAFAVCPLERINCLLSDSPPEGALLDRLERLSVAF</sequence>
<evidence type="ECO:0000256" key="3">
    <source>
        <dbReference type="ARBA" id="ARBA00023163"/>
    </source>
</evidence>
<keyword evidence="1" id="KW-0805">Transcription regulation</keyword>
<dbReference type="InterPro" id="IPR037171">
    <property type="entry name" value="NagB/RpiA_transferase-like"/>
</dbReference>
<dbReference type="SUPFAM" id="SSF100950">
    <property type="entry name" value="NagB/RpiA/CoA transferase-like"/>
    <property type="match status" value="1"/>
</dbReference>
<evidence type="ECO:0000259" key="4">
    <source>
        <dbReference type="PROSITE" id="PS51000"/>
    </source>
</evidence>
<name>A0ABV8UHK3_9PROT</name>
<comment type="caution">
    <text evidence="5">The sequence shown here is derived from an EMBL/GenBank/DDBJ whole genome shotgun (WGS) entry which is preliminary data.</text>
</comment>
<keyword evidence="3" id="KW-0804">Transcription</keyword>
<dbReference type="Pfam" id="PF00455">
    <property type="entry name" value="DeoRC"/>
    <property type="match status" value="1"/>
</dbReference>
<reference evidence="6" key="1">
    <citation type="journal article" date="2019" name="Int. J. Syst. Evol. Microbiol.">
        <title>The Global Catalogue of Microorganisms (GCM) 10K type strain sequencing project: providing services to taxonomists for standard genome sequencing and annotation.</title>
        <authorList>
            <consortium name="The Broad Institute Genomics Platform"/>
            <consortium name="The Broad Institute Genome Sequencing Center for Infectious Disease"/>
            <person name="Wu L."/>
            <person name="Ma J."/>
        </authorList>
    </citation>
    <scope>NUCLEOTIDE SEQUENCE [LARGE SCALE GENOMIC DNA]</scope>
    <source>
        <strain evidence="6">CECT 8472</strain>
    </source>
</reference>
<dbReference type="Gene3D" id="3.40.50.1360">
    <property type="match status" value="1"/>
</dbReference>
<dbReference type="Proteomes" id="UP001595799">
    <property type="component" value="Unassembled WGS sequence"/>
</dbReference>
<dbReference type="PROSITE" id="PS00894">
    <property type="entry name" value="HTH_DEOR_1"/>
    <property type="match status" value="1"/>
</dbReference>
<dbReference type="RefSeq" id="WP_382421098.1">
    <property type="nucleotide sequence ID" value="NZ_JBHSCW010000002.1"/>
</dbReference>
<dbReference type="SMART" id="SM00420">
    <property type="entry name" value="HTH_DEOR"/>
    <property type="match status" value="1"/>
</dbReference>
<dbReference type="SUPFAM" id="SSF46785">
    <property type="entry name" value="Winged helix' DNA-binding domain"/>
    <property type="match status" value="1"/>
</dbReference>
<evidence type="ECO:0000256" key="2">
    <source>
        <dbReference type="ARBA" id="ARBA00023125"/>
    </source>
</evidence>
<dbReference type="GO" id="GO:0003677">
    <property type="term" value="F:DNA binding"/>
    <property type="evidence" value="ECO:0007669"/>
    <property type="project" value="UniProtKB-KW"/>
</dbReference>
<dbReference type="InterPro" id="IPR018356">
    <property type="entry name" value="Tscrpt_reg_HTH_DeoR_CS"/>
</dbReference>
<dbReference type="Pfam" id="PF08220">
    <property type="entry name" value="HTH_DeoR"/>
    <property type="match status" value="1"/>
</dbReference>
<keyword evidence="6" id="KW-1185">Reference proteome</keyword>
<dbReference type="InterPro" id="IPR014036">
    <property type="entry name" value="DeoR-like_C"/>
</dbReference>
<evidence type="ECO:0000256" key="1">
    <source>
        <dbReference type="ARBA" id="ARBA00023015"/>
    </source>
</evidence>
<dbReference type="PRINTS" id="PR00037">
    <property type="entry name" value="HTHLACR"/>
</dbReference>
<dbReference type="PANTHER" id="PTHR30363">
    <property type="entry name" value="HTH-TYPE TRANSCRIPTIONAL REGULATOR SRLR-RELATED"/>
    <property type="match status" value="1"/>
</dbReference>
<keyword evidence="2 5" id="KW-0238">DNA-binding</keyword>
<dbReference type="PROSITE" id="PS51000">
    <property type="entry name" value="HTH_DEOR_2"/>
    <property type="match status" value="1"/>
</dbReference>
<evidence type="ECO:0000313" key="5">
    <source>
        <dbReference type="EMBL" id="MFC4350753.1"/>
    </source>
</evidence>
<gene>
    <name evidence="5" type="ORF">ACFOW6_04260</name>
</gene>
<dbReference type="InterPro" id="IPR001034">
    <property type="entry name" value="DeoR_HTH"/>
</dbReference>
<dbReference type="SMART" id="SM01134">
    <property type="entry name" value="DeoRC"/>
    <property type="match status" value="1"/>
</dbReference>
<dbReference type="Gene3D" id="1.10.10.10">
    <property type="entry name" value="Winged helix-like DNA-binding domain superfamily/Winged helix DNA-binding domain"/>
    <property type="match status" value="1"/>
</dbReference>
<dbReference type="EMBL" id="JBHSCW010000002">
    <property type="protein sequence ID" value="MFC4350753.1"/>
    <property type="molecule type" value="Genomic_DNA"/>
</dbReference>